<dbReference type="InterPro" id="IPR051801">
    <property type="entry name" value="GH28_Enzymes"/>
</dbReference>
<accession>A0A0R1Y6F3</accession>
<evidence type="ECO:0000313" key="3">
    <source>
        <dbReference type="Proteomes" id="UP000051236"/>
    </source>
</evidence>
<keyword evidence="3" id="KW-1185">Reference proteome</keyword>
<dbReference type="InterPro" id="IPR024535">
    <property type="entry name" value="RHGA/B-epi-like_pectate_lyase"/>
</dbReference>
<dbReference type="AlphaFoldDB" id="A0A0R1Y6F3"/>
<gene>
    <name evidence="2" type="ORF">FC83_GL001988</name>
</gene>
<sequence length="397" mass="44365">MATTFKKAGFMMPTYPVTDYGVKPNYQTSQTAAIQAVIDQCHAAGGGQITFPKGYYHTGGLRLYSDMTLYLQSGAWIVGSTDLADYQDFHIPSSIQYLQDPEYIQAWHLPPYYFYALIQAFHEKNITIVGENNSGFDGRDLWDTRGEEGFRGPMGVILSGCQKVTLKGYQFKNSANWSHCLDACQDLTVQHVSIYAGHDGFNLHHSQNILIEDCLLETGDDAFAGYDVSDLVARNCEVRTACNGARIGGHNLVFDGVNFKGPGTYPHISEGTYYTHAILKYYAVIPEQYRYDTGAITFKNCQVDQAYRLVIYDYGDHALMHEAQPLTNLTFENMTINGLSHTSTVYGRQHPLTLTFKDCQITNVSTPFLQYDDAVNLQIDEKLTATAAALFQKTKPA</sequence>
<organism evidence="2 3">
    <name type="scientific">Agrilactobacillus composti DSM 18527 = JCM 14202</name>
    <dbReference type="NCBI Taxonomy" id="1423734"/>
    <lineage>
        <taxon>Bacteria</taxon>
        <taxon>Bacillati</taxon>
        <taxon>Bacillota</taxon>
        <taxon>Bacilli</taxon>
        <taxon>Lactobacillales</taxon>
        <taxon>Lactobacillaceae</taxon>
        <taxon>Agrilactobacillus</taxon>
    </lineage>
</organism>
<proteinExistence type="predicted"/>
<dbReference type="Proteomes" id="UP000051236">
    <property type="component" value="Unassembled WGS sequence"/>
</dbReference>
<reference evidence="2 3" key="1">
    <citation type="journal article" date="2015" name="Genome Announc.">
        <title>Expanding the biotechnology potential of lactobacilli through comparative genomics of 213 strains and associated genera.</title>
        <authorList>
            <person name="Sun Z."/>
            <person name="Harris H.M."/>
            <person name="McCann A."/>
            <person name="Guo C."/>
            <person name="Argimon S."/>
            <person name="Zhang W."/>
            <person name="Yang X."/>
            <person name="Jeffery I.B."/>
            <person name="Cooney J.C."/>
            <person name="Kagawa T.F."/>
            <person name="Liu W."/>
            <person name="Song Y."/>
            <person name="Salvetti E."/>
            <person name="Wrobel A."/>
            <person name="Rasinkangas P."/>
            <person name="Parkhill J."/>
            <person name="Rea M.C."/>
            <person name="O'Sullivan O."/>
            <person name="Ritari J."/>
            <person name="Douillard F.P."/>
            <person name="Paul Ross R."/>
            <person name="Yang R."/>
            <person name="Briner A.E."/>
            <person name="Felis G.E."/>
            <person name="de Vos W.M."/>
            <person name="Barrangou R."/>
            <person name="Klaenhammer T.R."/>
            <person name="Caufield P.W."/>
            <person name="Cui Y."/>
            <person name="Zhang H."/>
            <person name="O'Toole P.W."/>
        </authorList>
    </citation>
    <scope>NUCLEOTIDE SEQUENCE [LARGE SCALE GENOMIC DNA]</scope>
    <source>
        <strain evidence="2 3">DSM 18527</strain>
    </source>
</reference>
<protein>
    <recommendedName>
        <fullName evidence="1">Rhamnogalacturonase A/B/Epimerase-like pectate lyase domain-containing protein</fullName>
    </recommendedName>
</protein>
<feature type="domain" description="Rhamnogalacturonase A/B/Epimerase-like pectate lyase" evidence="1">
    <location>
        <begin position="17"/>
        <end position="260"/>
    </location>
</feature>
<evidence type="ECO:0000313" key="2">
    <source>
        <dbReference type="EMBL" id="KRM34851.1"/>
    </source>
</evidence>
<dbReference type="InterPro" id="IPR012334">
    <property type="entry name" value="Pectin_lyas_fold"/>
</dbReference>
<dbReference type="Pfam" id="PF12708">
    <property type="entry name" value="Pect-lyase_RHGA_epim"/>
    <property type="match status" value="1"/>
</dbReference>
<dbReference type="PANTHER" id="PTHR31339">
    <property type="entry name" value="PECTIN LYASE-RELATED"/>
    <property type="match status" value="1"/>
</dbReference>
<dbReference type="PANTHER" id="PTHR31339:SF9">
    <property type="entry name" value="PLASMIN AND FIBRONECTIN-BINDING PROTEIN A"/>
    <property type="match status" value="1"/>
</dbReference>
<comment type="caution">
    <text evidence="2">The sequence shown here is derived from an EMBL/GenBank/DDBJ whole genome shotgun (WGS) entry which is preliminary data.</text>
</comment>
<dbReference type="PATRIC" id="fig|1423734.3.peg.2012"/>
<dbReference type="InterPro" id="IPR011050">
    <property type="entry name" value="Pectin_lyase_fold/virulence"/>
</dbReference>
<dbReference type="Gene3D" id="2.160.20.10">
    <property type="entry name" value="Single-stranded right-handed beta-helix, Pectin lyase-like"/>
    <property type="match status" value="1"/>
</dbReference>
<dbReference type="EMBL" id="AZGA01000020">
    <property type="protein sequence ID" value="KRM34851.1"/>
    <property type="molecule type" value="Genomic_DNA"/>
</dbReference>
<name>A0A0R1Y6F3_9LACO</name>
<evidence type="ECO:0000259" key="1">
    <source>
        <dbReference type="Pfam" id="PF12708"/>
    </source>
</evidence>
<dbReference type="SUPFAM" id="SSF51126">
    <property type="entry name" value="Pectin lyase-like"/>
    <property type="match status" value="1"/>
</dbReference>
<dbReference type="STRING" id="1423734.FC83_GL001988"/>